<dbReference type="InterPro" id="IPR037069">
    <property type="entry name" value="AcylCoA_DH/ox_N_sf"/>
</dbReference>
<keyword evidence="5" id="KW-0812">Transmembrane</keyword>
<evidence type="ECO:0000256" key="3">
    <source>
        <dbReference type="ARBA" id="ARBA00023002"/>
    </source>
</evidence>
<sequence>MTTATCHAVGLSDGDHPQDVARALGPEITQRAGEAEALGTLPLDLVERLRAAGIFRALQPRSLGGFEVVPVEFIHMIEELARADGSTGWIAAIGAGAPAFTAWLEPADATALFGSDADFLAATVFAPTGRAVPDGHGRFAVNGRWPFASGCRHAEWILAGMFVFDGFDGQAPRMIAEQGPDWRLAFFPRAGAEIVDNWDVLGLRATGSNDLVARGLHVAEEHTISPFFASARQDGPLWRLAFFTLVGVALVGVPLGIARRALDEFTDLATTKVRAGTFEPLAADPAAQVEFASAEAGLRSARAFVLDEASALWETARAGDPPSLAQRAGFQLAAQQAMRAARQAVDTTFDLAGAGAVHAGHPLQRCFRDLHTASQHVYFSPAAMKRYAGTRFGIAQPTHLM</sequence>
<dbReference type="OrthoDB" id="3404950at2"/>
<comment type="caution">
    <text evidence="8">The sequence shown here is derived from an EMBL/GenBank/DDBJ whole genome shotgun (WGS) entry which is preliminary data.</text>
</comment>
<evidence type="ECO:0000256" key="1">
    <source>
        <dbReference type="ARBA" id="ARBA00022630"/>
    </source>
</evidence>
<dbReference type="PANTHER" id="PTHR48083">
    <property type="entry name" value="MEDIUM-CHAIN SPECIFIC ACYL-COA DEHYDROGENASE, MITOCHONDRIAL-RELATED"/>
    <property type="match status" value="1"/>
</dbReference>
<dbReference type="GO" id="GO:0003995">
    <property type="term" value="F:acyl-CoA dehydrogenase activity"/>
    <property type="evidence" value="ECO:0007669"/>
    <property type="project" value="TreeGrafter"/>
</dbReference>
<dbReference type="InterPro" id="IPR013786">
    <property type="entry name" value="AcylCoA_DH/ox_N"/>
</dbReference>
<proteinExistence type="inferred from homology"/>
<dbReference type="InterPro" id="IPR050741">
    <property type="entry name" value="Acyl-CoA_dehydrogenase"/>
</dbReference>
<name>A0A1X2A256_9MYCO</name>
<keyword evidence="5" id="KW-1133">Transmembrane helix</keyword>
<keyword evidence="3" id="KW-0560">Oxidoreductase</keyword>
<dbReference type="GO" id="GO:0033539">
    <property type="term" value="P:fatty acid beta-oxidation using acyl-CoA dehydrogenase"/>
    <property type="evidence" value="ECO:0007669"/>
    <property type="project" value="TreeGrafter"/>
</dbReference>
<dbReference type="PIRSF" id="PIRSF016578">
    <property type="entry name" value="HsaA"/>
    <property type="match status" value="1"/>
</dbReference>
<dbReference type="Pfam" id="PF08028">
    <property type="entry name" value="Acyl-CoA_dh_2"/>
    <property type="match status" value="1"/>
</dbReference>
<dbReference type="SUPFAM" id="SSF56645">
    <property type="entry name" value="Acyl-CoA dehydrogenase NM domain-like"/>
    <property type="match status" value="1"/>
</dbReference>
<keyword evidence="2" id="KW-0274">FAD</keyword>
<evidence type="ECO:0000256" key="2">
    <source>
        <dbReference type="ARBA" id="ARBA00022827"/>
    </source>
</evidence>
<dbReference type="InterPro" id="IPR013107">
    <property type="entry name" value="Acyl-CoA_DH_C"/>
</dbReference>
<dbReference type="PANTHER" id="PTHR48083:SF5">
    <property type="entry name" value="NRGC PROTEIN"/>
    <property type="match status" value="1"/>
</dbReference>
<dbReference type="Gene3D" id="1.10.540.10">
    <property type="entry name" value="Acyl-CoA dehydrogenase/oxidase, N-terminal domain"/>
    <property type="match status" value="1"/>
</dbReference>
<dbReference type="STRING" id="244292.ABW17_09825"/>
<evidence type="ECO:0000259" key="6">
    <source>
        <dbReference type="Pfam" id="PF02771"/>
    </source>
</evidence>
<dbReference type="GO" id="GO:0050660">
    <property type="term" value="F:flavin adenine dinucleotide binding"/>
    <property type="evidence" value="ECO:0007669"/>
    <property type="project" value="InterPro"/>
</dbReference>
<dbReference type="Proteomes" id="UP000193781">
    <property type="component" value="Unassembled WGS sequence"/>
</dbReference>
<evidence type="ECO:0000313" key="8">
    <source>
        <dbReference type="EMBL" id="ORW35439.1"/>
    </source>
</evidence>
<organism evidence="8 9">
    <name type="scientific">Mycobacterium nebraskense</name>
    <dbReference type="NCBI Taxonomy" id="244292"/>
    <lineage>
        <taxon>Bacteria</taxon>
        <taxon>Bacillati</taxon>
        <taxon>Actinomycetota</taxon>
        <taxon>Actinomycetes</taxon>
        <taxon>Mycobacteriales</taxon>
        <taxon>Mycobacteriaceae</taxon>
        <taxon>Mycobacterium</taxon>
    </lineage>
</organism>
<keyword evidence="1" id="KW-0285">Flavoprotein</keyword>
<dbReference type="AlphaFoldDB" id="A0A1X2A256"/>
<accession>A0A1X2A256</accession>
<dbReference type="Pfam" id="PF02771">
    <property type="entry name" value="Acyl-CoA_dh_N"/>
    <property type="match status" value="1"/>
</dbReference>
<dbReference type="Gene3D" id="1.20.140.10">
    <property type="entry name" value="Butyryl-CoA Dehydrogenase, subunit A, domain 3"/>
    <property type="match status" value="1"/>
</dbReference>
<dbReference type="InterPro" id="IPR036250">
    <property type="entry name" value="AcylCo_DH-like_C"/>
</dbReference>
<evidence type="ECO:0000259" key="7">
    <source>
        <dbReference type="Pfam" id="PF08028"/>
    </source>
</evidence>
<dbReference type="RefSeq" id="WP_085164134.1">
    <property type="nucleotide sequence ID" value="NZ_JACPNT010000026.1"/>
</dbReference>
<keyword evidence="5" id="KW-0472">Membrane</keyword>
<feature type="transmembrane region" description="Helical" evidence="5">
    <location>
        <begin position="237"/>
        <end position="258"/>
    </location>
</feature>
<evidence type="ECO:0000313" key="9">
    <source>
        <dbReference type="Proteomes" id="UP000193781"/>
    </source>
</evidence>
<gene>
    <name evidence="8" type="ORF">AWC17_21825</name>
</gene>
<dbReference type="InterPro" id="IPR046373">
    <property type="entry name" value="Acyl-CoA_Oxase/DH_mid-dom_sf"/>
</dbReference>
<dbReference type="EMBL" id="LQPH01000007">
    <property type="protein sequence ID" value="ORW35439.1"/>
    <property type="molecule type" value="Genomic_DNA"/>
</dbReference>
<feature type="domain" description="Acyl-CoA dehydrogenase C-terminal" evidence="7">
    <location>
        <begin position="252"/>
        <end position="380"/>
    </location>
</feature>
<reference evidence="8 9" key="1">
    <citation type="submission" date="2016-01" db="EMBL/GenBank/DDBJ databases">
        <title>The new phylogeny of the genus Mycobacterium.</title>
        <authorList>
            <person name="Tarcisio F."/>
            <person name="Conor M."/>
            <person name="Antonella G."/>
            <person name="Elisabetta G."/>
            <person name="Giulia F.S."/>
            <person name="Sara T."/>
            <person name="Anna F."/>
            <person name="Clotilde B."/>
            <person name="Roberto B."/>
            <person name="Veronica D.S."/>
            <person name="Fabio R."/>
            <person name="Monica P."/>
            <person name="Olivier J."/>
            <person name="Enrico T."/>
            <person name="Nicola S."/>
        </authorList>
    </citation>
    <scope>NUCLEOTIDE SEQUENCE [LARGE SCALE GENOMIC DNA]</scope>
    <source>
        <strain evidence="8 9">DSM 44803</strain>
    </source>
</reference>
<evidence type="ECO:0000256" key="4">
    <source>
        <dbReference type="ARBA" id="ARBA00049661"/>
    </source>
</evidence>
<dbReference type="InterPro" id="IPR009100">
    <property type="entry name" value="AcylCoA_DH/oxidase_NM_dom_sf"/>
</dbReference>
<evidence type="ECO:0000256" key="5">
    <source>
        <dbReference type="SAM" id="Phobius"/>
    </source>
</evidence>
<dbReference type="Gene3D" id="2.40.110.10">
    <property type="entry name" value="Butyryl-CoA Dehydrogenase, subunit A, domain 2"/>
    <property type="match status" value="1"/>
</dbReference>
<dbReference type="GO" id="GO:0005737">
    <property type="term" value="C:cytoplasm"/>
    <property type="evidence" value="ECO:0007669"/>
    <property type="project" value="TreeGrafter"/>
</dbReference>
<feature type="domain" description="Acyl-CoA dehydrogenase/oxidase N-terminal" evidence="6">
    <location>
        <begin position="21"/>
        <end position="94"/>
    </location>
</feature>
<comment type="similarity">
    <text evidence="4">Belongs to the HpaH/HsaA monooxygenase family.</text>
</comment>
<dbReference type="SUPFAM" id="SSF47203">
    <property type="entry name" value="Acyl-CoA dehydrogenase C-terminal domain-like"/>
    <property type="match status" value="1"/>
</dbReference>
<keyword evidence="9" id="KW-1185">Reference proteome</keyword>
<protein>
    <submittedName>
        <fullName evidence="8">Uncharacterized protein</fullName>
    </submittedName>
</protein>